<protein>
    <submittedName>
        <fullName evidence="1">Uncharacterized protein</fullName>
    </submittedName>
</protein>
<dbReference type="AlphaFoldDB" id="A0A1K0ITS3"/>
<gene>
    <name evidence="1" type="ORF">CNECB9_30032</name>
</gene>
<sequence>MPGCAAYACHPGQVPASLSLDDKTVVMATTFGRYMCLPDEVEHRSNALPALAANVRPRAPRATLSVSKFGLAAAPFRQ</sequence>
<reference evidence="1" key="1">
    <citation type="submission" date="2016-09" db="EMBL/GenBank/DDBJ databases">
        <authorList>
            <person name="Capua I."/>
            <person name="De Benedictis P."/>
            <person name="Joannis T."/>
            <person name="Lombin L.H."/>
            <person name="Cattoli G."/>
        </authorList>
    </citation>
    <scope>NUCLEOTIDE SEQUENCE</scope>
    <source>
        <strain evidence="1">B9</strain>
    </source>
</reference>
<name>A0A1K0ITS3_CUPNE</name>
<accession>A0A1K0ITS3</accession>
<organism evidence="1">
    <name type="scientific">Cupriavidus necator</name>
    <name type="common">Alcaligenes eutrophus</name>
    <name type="synonym">Ralstonia eutropha</name>
    <dbReference type="NCBI Taxonomy" id="106590"/>
    <lineage>
        <taxon>Bacteria</taxon>
        <taxon>Pseudomonadati</taxon>
        <taxon>Pseudomonadota</taxon>
        <taxon>Betaproteobacteria</taxon>
        <taxon>Burkholderiales</taxon>
        <taxon>Burkholderiaceae</taxon>
        <taxon>Cupriavidus</taxon>
    </lineage>
</organism>
<evidence type="ECO:0000313" key="1">
    <source>
        <dbReference type="EMBL" id="SCU76371.1"/>
    </source>
</evidence>
<dbReference type="EMBL" id="FMSH01000223">
    <property type="protein sequence ID" value="SCU76371.1"/>
    <property type="molecule type" value="Genomic_DNA"/>
</dbReference>
<proteinExistence type="predicted"/>